<dbReference type="GO" id="GO:0003841">
    <property type="term" value="F:1-acylglycerol-3-phosphate O-acyltransferase activity"/>
    <property type="evidence" value="ECO:0007669"/>
    <property type="project" value="TreeGrafter"/>
</dbReference>
<reference evidence="6 7" key="1">
    <citation type="submission" date="2016-11" db="EMBL/GenBank/DDBJ databases">
        <authorList>
            <person name="Jaros S."/>
            <person name="Januszkiewicz K."/>
            <person name="Wedrychowicz H."/>
        </authorList>
    </citation>
    <scope>NUCLEOTIDE SEQUENCE [LARGE SCALE GENOMIC DNA]</scope>
    <source>
        <strain evidence="6">NVI 5450</strain>
    </source>
</reference>
<comment type="pathway">
    <text evidence="1">Lipid metabolism.</text>
</comment>
<feature type="region of interest" description="Disordered" evidence="4">
    <location>
        <begin position="1"/>
        <end position="25"/>
    </location>
</feature>
<keyword evidence="2 6" id="KW-0808">Transferase</keyword>
<dbReference type="RefSeq" id="WP_075497885.1">
    <property type="nucleotide sequence ID" value="NZ_CAWRBC010000118.1"/>
</dbReference>
<evidence type="ECO:0000256" key="3">
    <source>
        <dbReference type="ARBA" id="ARBA00023315"/>
    </source>
</evidence>
<dbReference type="PANTHER" id="PTHR10434:SF9">
    <property type="entry name" value="PHOSPHOLIPID_GLYCEROL ACYLTRANSFERASE DOMAIN-CONTAINING PROTEIN"/>
    <property type="match status" value="1"/>
</dbReference>
<dbReference type="AlphaFoldDB" id="A0A1L0C0X0"/>
<dbReference type="Pfam" id="PF01553">
    <property type="entry name" value="Acyltransferase"/>
    <property type="match status" value="1"/>
</dbReference>
<dbReference type="InterPro" id="IPR002123">
    <property type="entry name" value="Plipid/glycerol_acylTrfase"/>
</dbReference>
<evidence type="ECO:0000313" key="7">
    <source>
        <dbReference type="Proteomes" id="UP000183794"/>
    </source>
</evidence>
<evidence type="ECO:0000256" key="1">
    <source>
        <dbReference type="ARBA" id="ARBA00005189"/>
    </source>
</evidence>
<feature type="compositionally biased region" description="Polar residues" evidence="4">
    <location>
        <begin position="1"/>
        <end position="18"/>
    </location>
</feature>
<feature type="domain" description="Phospholipid/glycerol acyltransferase" evidence="5">
    <location>
        <begin position="56"/>
        <end position="168"/>
    </location>
</feature>
<evidence type="ECO:0000259" key="5">
    <source>
        <dbReference type="SMART" id="SM00563"/>
    </source>
</evidence>
<organism evidence="6 7">
    <name type="scientific">Moritella viscosa</name>
    <dbReference type="NCBI Taxonomy" id="80854"/>
    <lineage>
        <taxon>Bacteria</taxon>
        <taxon>Pseudomonadati</taxon>
        <taxon>Pseudomonadota</taxon>
        <taxon>Gammaproteobacteria</taxon>
        <taxon>Alteromonadales</taxon>
        <taxon>Moritellaceae</taxon>
        <taxon>Moritella</taxon>
    </lineage>
</organism>
<proteinExistence type="predicted"/>
<dbReference type="CDD" id="cd07988">
    <property type="entry name" value="LPLAT_ABO13168-like"/>
    <property type="match status" value="1"/>
</dbReference>
<dbReference type="Proteomes" id="UP000183794">
    <property type="component" value="Unassembled WGS sequence"/>
</dbReference>
<dbReference type="SUPFAM" id="SSF69593">
    <property type="entry name" value="Glycerol-3-phosphate (1)-acyltransferase"/>
    <property type="match status" value="1"/>
</dbReference>
<gene>
    <name evidence="6" type="ORF">NVI5450_3851</name>
</gene>
<evidence type="ECO:0000256" key="4">
    <source>
        <dbReference type="SAM" id="MobiDB-lite"/>
    </source>
</evidence>
<accession>A0A1L0C0X0</accession>
<evidence type="ECO:0000256" key="2">
    <source>
        <dbReference type="ARBA" id="ARBA00022679"/>
    </source>
</evidence>
<name>A0A1L0C0X0_9GAMM</name>
<protein>
    <submittedName>
        <fullName evidence="6">Acyltransferase family protein</fullName>
    </submittedName>
</protein>
<evidence type="ECO:0000313" key="6">
    <source>
        <dbReference type="EMBL" id="SGZ12540.1"/>
    </source>
</evidence>
<sequence length="212" mass="24343">MPMKNESTSSVEPNQNCKGTRKDSSQNSFFSACARKILDLTGWYCEPIPLEYKKAVIAYAPHTSNWDFPLLMGARFANKVNVQWAGKSEMFCWPFKNILTFLGGVPIERSKSTNMVQSVVDIFNTQEQFLYAMSPEGTRKYQDFWRSGFYYIALEANVPIILYRLDYKNKRVTIGDVIKVTGDIEKDLAAIDMVFKGVTPKFKEKYCLAKFK</sequence>
<dbReference type="SMART" id="SM00563">
    <property type="entry name" value="PlsC"/>
    <property type="match status" value="1"/>
</dbReference>
<dbReference type="OrthoDB" id="9796839at2"/>
<dbReference type="EMBL" id="FPLD01000102">
    <property type="protein sequence ID" value="SGZ12540.1"/>
    <property type="molecule type" value="Genomic_DNA"/>
</dbReference>
<dbReference type="PANTHER" id="PTHR10434">
    <property type="entry name" value="1-ACYL-SN-GLYCEROL-3-PHOSPHATE ACYLTRANSFERASE"/>
    <property type="match status" value="1"/>
</dbReference>
<dbReference type="GO" id="GO:0006654">
    <property type="term" value="P:phosphatidic acid biosynthetic process"/>
    <property type="evidence" value="ECO:0007669"/>
    <property type="project" value="TreeGrafter"/>
</dbReference>
<keyword evidence="3 6" id="KW-0012">Acyltransferase</keyword>